<evidence type="ECO:0000313" key="1">
    <source>
        <dbReference type="EMBL" id="EFN72573.1"/>
    </source>
</evidence>
<proteinExistence type="predicted"/>
<dbReference type="InParanoid" id="E2A1W6"/>
<evidence type="ECO:0000313" key="2">
    <source>
        <dbReference type="Proteomes" id="UP000000311"/>
    </source>
</evidence>
<dbReference type="AlphaFoldDB" id="E2A1W6"/>
<dbReference type="OrthoDB" id="65481at2759"/>
<evidence type="ECO:0008006" key="3">
    <source>
        <dbReference type="Google" id="ProtNLM"/>
    </source>
</evidence>
<keyword evidence="2" id="KW-1185">Reference proteome</keyword>
<gene>
    <name evidence="1" type="ORF">EAG_10834</name>
</gene>
<dbReference type="Proteomes" id="UP000000311">
    <property type="component" value="Unassembled WGS sequence"/>
</dbReference>
<protein>
    <recommendedName>
        <fullName evidence="3">Proto-oncogene tyrosine-protein kinase ROS</fullName>
    </recommendedName>
</protein>
<reference evidence="1 2" key="1">
    <citation type="journal article" date="2010" name="Science">
        <title>Genomic comparison of the ants Camponotus floridanus and Harpegnathos saltator.</title>
        <authorList>
            <person name="Bonasio R."/>
            <person name="Zhang G."/>
            <person name="Ye C."/>
            <person name="Mutti N.S."/>
            <person name="Fang X."/>
            <person name="Qin N."/>
            <person name="Donahue G."/>
            <person name="Yang P."/>
            <person name="Li Q."/>
            <person name="Li C."/>
            <person name="Zhang P."/>
            <person name="Huang Z."/>
            <person name="Berger S.L."/>
            <person name="Reinberg D."/>
            <person name="Wang J."/>
            <person name="Liebig J."/>
        </authorList>
    </citation>
    <scope>NUCLEOTIDE SEQUENCE [LARGE SCALE GENOMIC DNA]</scope>
    <source>
        <strain evidence="2">C129</strain>
    </source>
</reference>
<accession>E2A1W6</accession>
<dbReference type="STRING" id="104421.E2A1W6"/>
<sequence>MHENLIPKFLIQNPYGIEIWDLDTNNTTEFVLRQKYEVDYIVYSIQGHRIYWLKRHKQNLVDLMTLEINENNSTKMASYDKDVHNNNLNKSEKFNVLTCERYYEIQNLTPFTEYKLKFTLSNFYFNQLSINPFHSNNVTKTILGKLNAPENVSVLALTPTIAVVYWMPLKKVNCMAVTYEMHWESDILMNGTQQKSMYRKVQQTADFSQRLTCRYHYKII</sequence>
<name>E2A1W6_CAMFO</name>
<dbReference type="EMBL" id="GL435832">
    <property type="protein sequence ID" value="EFN72573.1"/>
    <property type="molecule type" value="Genomic_DNA"/>
</dbReference>
<dbReference type="InterPro" id="IPR036116">
    <property type="entry name" value="FN3_sf"/>
</dbReference>
<dbReference type="SUPFAM" id="SSF49265">
    <property type="entry name" value="Fibronectin type III"/>
    <property type="match status" value="1"/>
</dbReference>
<organism evidence="2">
    <name type="scientific">Camponotus floridanus</name>
    <name type="common">Florida carpenter ant</name>
    <dbReference type="NCBI Taxonomy" id="104421"/>
    <lineage>
        <taxon>Eukaryota</taxon>
        <taxon>Metazoa</taxon>
        <taxon>Ecdysozoa</taxon>
        <taxon>Arthropoda</taxon>
        <taxon>Hexapoda</taxon>
        <taxon>Insecta</taxon>
        <taxon>Pterygota</taxon>
        <taxon>Neoptera</taxon>
        <taxon>Endopterygota</taxon>
        <taxon>Hymenoptera</taxon>
        <taxon>Apocrita</taxon>
        <taxon>Aculeata</taxon>
        <taxon>Formicoidea</taxon>
        <taxon>Formicidae</taxon>
        <taxon>Formicinae</taxon>
        <taxon>Camponotus</taxon>
    </lineage>
</organism>